<evidence type="ECO:0000313" key="2">
    <source>
        <dbReference type="Proteomes" id="UP000325780"/>
    </source>
</evidence>
<keyword evidence="2" id="KW-1185">Reference proteome</keyword>
<reference evidence="1 2" key="1">
    <citation type="submission" date="2019-04" db="EMBL/GenBank/DDBJ databases">
        <title>Friends and foes A comparative genomics study of 23 Aspergillus species from section Flavi.</title>
        <authorList>
            <consortium name="DOE Joint Genome Institute"/>
            <person name="Kjaerbolling I."/>
            <person name="Vesth T."/>
            <person name="Frisvad J.C."/>
            <person name="Nybo J.L."/>
            <person name="Theobald S."/>
            <person name="Kildgaard S."/>
            <person name="Isbrandt T."/>
            <person name="Kuo A."/>
            <person name="Sato A."/>
            <person name="Lyhne E.K."/>
            <person name="Kogle M.E."/>
            <person name="Wiebenga A."/>
            <person name="Kun R.S."/>
            <person name="Lubbers R.J."/>
            <person name="Makela M.R."/>
            <person name="Barry K."/>
            <person name="Chovatia M."/>
            <person name="Clum A."/>
            <person name="Daum C."/>
            <person name="Haridas S."/>
            <person name="He G."/>
            <person name="LaButti K."/>
            <person name="Lipzen A."/>
            <person name="Mondo S."/>
            <person name="Riley R."/>
            <person name="Salamov A."/>
            <person name="Simmons B.A."/>
            <person name="Magnuson J.K."/>
            <person name="Henrissat B."/>
            <person name="Mortensen U.H."/>
            <person name="Larsen T.O."/>
            <person name="Devries R.P."/>
            <person name="Grigoriev I.V."/>
            <person name="Machida M."/>
            <person name="Baker S.E."/>
            <person name="Andersen M.R."/>
        </authorList>
    </citation>
    <scope>NUCLEOTIDE SEQUENCE [LARGE SCALE GENOMIC DNA]</scope>
    <source>
        <strain evidence="1 2">IBT 18842</strain>
    </source>
</reference>
<dbReference type="Proteomes" id="UP000325780">
    <property type="component" value="Unassembled WGS sequence"/>
</dbReference>
<evidence type="ECO:0000313" key="1">
    <source>
        <dbReference type="EMBL" id="KAE8145014.1"/>
    </source>
</evidence>
<name>A0A5N6TF56_ASPAV</name>
<proteinExistence type="predicted"/>
<organism evidence="1 2">
    <name type="scientific">Aspergillus avenaceus</name>
    <dbReference type="NCBI Taxonomy" id="36643"/>
    <lineage>
        <taxon>Eukaryota</taxon>
        <taxon>Fungi</taxon>
        <taxon>Dikarya</taxon>
        <taxon>Ascomycota</taxon>
        <taxon>Pezizomycotina</taxon>
        <taxon>Eurotiomycetes</taxon>
        <taxon>Eurotiomycetidae</taxon>
        <taxon>Eurotiales</taxon>
        <taxon>Aspergillaceae</taxon>
        <taxon>Aspergillus</taxon>
        <taxon>Aspergillus subgen. Circumdati</taxon>
    </lineage>
</organism>
<gene>
    <name evidence="1" type="ORF">BDV25DRAFT_165570</name>
</gene>
<dbReference type="AlphaFoldDB" id="A0A5N6TF56"/>
<sequence length="198" mass="22702">MGLTSIITLLYEASALQSPTFTGHLTFFGIPHPGKPHLETAVKVTDRLLPGVLQNMHMTNDDKAQILHRISSCYLILYKFEALKLEWMAYCAAGKLPMPRNFATSYLKAVMEHPNDWTLFVCAAVLTVPHYKLGRFLIDVHGCLHRWKYQRQVILFRLVMGVCILLYEHIYQTRTKPVGKIHMLATTGFTLWHGEFIT</sequence>
<dbReference type="EMBL" id="ML742401">
    <property type="protein sequence ID" value="KAE8145014.1"/>
    <property type="molecule type" value="Genomic_DNA"/>
</dbReference>
<protein>
    <submittedName>
        <fullName evidence="1">Uncharacterized protein</fullName>
    </submittedName>
</protein>
<accession>A0A5N6TF56</accession>